<dbReference type="GO" id="GO:0005576">
    <property type="term" value="C:extracellular region"/>
    <property type="evidence" value="ECO:0007669"/>
    <property type="project" value="UniProtKB-SubCell"/>
</dbReference>
<dbReference type="EMBL" id="KZ150104">
    <property type="protein sequence ID" value="PZC73454.1"/>
    <property type="molecule type" value="Genomic_DNA"/>
</dbReference>
<dbReference type="InterPro" id="IPR018114">
    <property type="entry name" value="TRYPSIN_HIS"/>
</dbReference>
<comment type="function">
    <text evidence="9">Fibrinolytic activity; shows preferential cleavage of Arg-Gly bonds in all three fibrinogen chains. Contact with the caterpillars causes severe bleeding, due the anticoagulant effect of the protein.</text>
</comment>
<gene>
    <name evidence="14" type="primary">HaOG200457</name>
    <name evidence="14" type="ORF">B5X24_HaOG200457</name>
</gene>
<evidence type="ECO:0000313" key="15">
    <source>
        <dbReference type="Proteomes" id="UP000249218"/>
    </source>
</evidence>
<proteinExistence type="inferred from homology"/>
<dbReference type="SMART" id="SM00020">
    <property type="entry name" value="Tryp_SPc"/>
    <property type="match status" value="1"/>
</dbReference>
<dbReference type="PROSITE" id="PS50240">
    <property type="entry name" value="TRYPSIN_DOM"/>
    <property type="match status" value="1"/>
</dbReference>
<protein>
    <recommendedName>
        <fullName evidence="13">Peptidase S1 domain-containing protein</fullName>
    </recommendedName>
</protein>
<evidence type="ECO:0000313" key="14">
    <source>
        <dbReference type="EMBL" id="PZC73454.1"/>
    </source>
</evidence>
<evidence type="ECO:0000256" key="7">
    <source>
        <dbReference type="ARBA" id="ARBA00023240"/>
    </source>
</evidence>
<keyword evidence="12" id="KW-0732">Signal</keyword>
<dbReference type="OrthoDB" id="9425590at2759"/>
<evidence type="ECO:0000256" key="5">
    <source>
        <dbReference type="ARBA" id="ARBA00022825"/>
    </source>
</evidence>
<organism evidence="14 15">
    <name type="scientific">Helicoverpa armigera</name>
    <name type="common">Cotton bollworm</name>
    <name type="synonym">Heliothis armigera</name>
    <dbReference type="NCBI Taxonomy" id="29058"/>
    <lineage>
        <taxon>Eukaryota</taxon>
        <taxon>Metazoa</taxon>
        <taxon>Ecdysozoa</taxon>
        <taxon>Arthropoda</taxon>
        <taxon>Hexapoda</taxon>
        <taxon>Insecta</taxon>
        <taxon>Pterygota</taxon>
        <taxon>Neoptera</taxon>
        <taxon>Endopterygota</taxon>
        <taxon>Lepidoptera</taxon>
        <taxon>Glossata</taxon>
        <taxon>Ditrysia</taxon>
        <taxon>Noctuoidea</taxon>
        <taxon>Noctuidae</taxon>
        <taxon>Heliothinae</taxon>
        <taxon>Helicoverpa</taxon>
    </lineage>
</organism>
<dbReference type="Gene3D" id="2.40.10.10">
    <property type="entry name" value="Trypsin-like serine proteases"/>
    <property type="match status" value="1"/>
</dbReference>
<sequence length="257" mass="27549">MRVIAVLALCVAAVAAVPASFERIVGGSLTTIDQYPSIVALLYGRNLINYGQACGGNILNNRSILTAAHCTVNDTPQMWRFRVGSSFASSGGIVHNVQQIIEHPTYNVAARLDNDFAILRSASVIVYNDNVKPIAIAGANYHLADNQPVWAAGWGKTHEFTILGPSSEQLRHVQIYSINQEECRSRYGSAVITDNMVCSGVLDVGRRDQCGGDSGGPLYHNGVLVGVCSFGRGCARRRFPGVNARVSSASAWIVNNA</sequence>
<keyword evidence="3 11" id="KW-0645">Protease</keyword>
<dbReference type="FunFam" id="2.40.10.10:FF:000002">
    <property type="entry name" value="Transmembrane protease serine"/>
    <property type="match status" value="1"/>
</dbReference>
<dbReference type="InterPro" id="IPR009003">
    <property type="entry name" value="Peptidase_S1_PA"/>
</dbReference>
<evidence type="ECO:0000256" key="9">
    <source>
        <dbReference type="ARBA" id="ARBA00055534"/>
    </source>
</evidence>
<keyword evidence="2" id="KW-0800">Toxin</keyword>
<dbReference type="PROSITE" id="PS00134">
    <property type="entry name" value="TRYPSIN_HIS"/>
    <property type="match status" value="1"/>
</dbReference>
<dbReference type="SUPFAM" id="SSF50494">
    <property type="entry name" value="Trypsin-like serine proteases"/>
    <property type="match status" value="1"/>
</dbReference>
<reference evidence="14 15" key="1">
    <citation type="journal article" date="2017" name="BMC Biol.">
        <title>Genomic innovations, transcriptional plasticity and gene loss underlying the evolution and divergence of two highly polyphagous and invasive Helicoverpa pest species.</title>
        <authorList>
            <person name="Pearce S.L."/>
            <person name="Clarke D.F."/>
            <person name="East P.D."/>
            <person name="Elfekih S."/>
            <person name="Gordon K.H."/>
            <person name="Jermiin L.S."/>
            <person name="McGaughran A."/>
            <person name="Oakeshott J.G."/>
            <person name="Papanikolaou A."/>
            <person name="Perera O.P."/>
            <person name="Rane R.V."/>
            <person name="Richards S."/>
            <person name="Tay W.T."/>
            <person name="Walsh T.K."/>
            <person name="Anderson A."/>
            <person name="Anderson C.J."/>
            <person name="Asgari S."/>
            <person name="Board P.G."/>
            <person name="Bretschneider A."/>
            <person name="Campbell P.M."/>
            <person name="Chertemps T."/>
            <person name="Christeller J.T."/>
            <person name="Coppin C.W."/>
            <person name="Downes S.J."/>
            <person name="Duan G."/>
            <person name="Farnsworth C.A."/>
            <person name="Good R.T."/>
            <person name="Han L.B."/>
            <person name="Han Y.C."/>
            <person name="Hatje K."/>
            <person name="Horne I."/>
            <person name="Huang Y.P."/>
            <person name="Hughes D.S."/>
            <person name="Jacquin-Joly E."/>
            <person name="James W."/>
            <person name="Jhangiani S."/>
            <person name="Kollmar M."/>
            <person name="Kuwar S.S."/>
            <person name="Li S."/>
            <person name="Liu N.Y."/>
            <person name="Maibeche M.T."/>
            <person name="Miller J.R."/>
            <person name="Montagne N."/>
            <person name="Perry T."/>
            <person name="Qu J."/>
            <person name="Song S.V."/>
            <person name="Sutton G.G."/>
            <person name="Vogel H."/>
            <person name="Walenz B.P."/>
            <person name="Xu W."/>
            <person name="Zhang H.J."/>
            <person name="Zou Z."/>
            <person name="Batterham P."/>
            <person name="Edwards O.R."/>
            <person name="Feyereisen R."/>
            <person name="Gibbs R.A."/>
            <person name="Heckel D.G."/>
            <person name="McGrath A."/>
            <person name="Robin C."/>
            <person name="Scherer S.E."/>
            <person name="Worley K.C."/>
            <person name="Wu Y.D."/>
        </authorList>
    </citation>
    <scope>NUCLEOTIDE SEQUENCE [LARGE SCALE GENOMIC DNA]</scope>
    <source>
        <strain evidence="14">Harm_GR_Male_#8</strain>
        <tissue evidence="14">Whole organism</tissue>
    </source>
</reference>
<dbReference type="InterPro" id="IPR033116">
    <property type="entry name" value="TRYPSIN_SER"/>
</dbReference>
<accession>A0A2W1BIE0</accession>
<feature type="signal peptide" evidence="12">
    <location>
        <begin position="1"/>
        <end position="16"/>
    </location>
</feature>
<dbReference type="InterPro" id="IPR050430">
    <property type="entry name" value="Peptidase_S1"/>
</dbReference>
<dbReference type="FunFam" id="2.40.10.10:FF:000068">
    <property type="entry name" value="transmembrane protease serine 2"/>
    <property type="match status" value="1"/>
</dbReference>
<evidence type="ECO:0000259" key="13">
    <source>
        <dbReference type="PROSITE" id="PS50240"/>
    </source>
</evidence>
<dbReference type="InterPro" id="IPR001314">
    <property type="entry name" value="Peptidase_S1A"/>
</dbReference>
<dbReference type="GO" id="GO:0004252">
    <property type="term" value="F:serine-type endopeptidase activity"/>
    <property type="evidence" value="ECO:0007669"/>
    <property type="project" value="InterPro"/>
</dbReference>
<dbReference type="CDD" id="cd00190">
    <property type="entry name" value="Tryp_SPc"/>
    <property type="match status" value="1"/>
</dbReference>
<keyword evidence="15" id="KW-1185">Reference proteome</keyword>
<dbReference type="Proteomes" id="UP000249218">
    <property type="component" value="Unassembled WGS sequence"/>
</dbReference>
<dbReference type="PROSITE" id="PS00135">
    <property type="entry name" value="TRYPSIN_SER"/>
    <property type="match status" value="1"/>
</dbReference>
<name>A0A2W1BIE0_HELAM</name>
<feature type="chain" id="PRO_5015850502" description="Peptidase S1 domain-containing protein" evidence="12">
    <location>
        <begin position="17"/>
        <end position="257"/>
    </location>
</feature>
<feature type="domain" description="Peptidase S1" evidence="13">
    <location>
        <begin position="24"/>
        <end position="257"/>
    </location>
</feature>
<evidence type="ECO:0000256" key="11">
    <source>
        <dbReference type="RuleBase" id="RU363034"/>
    </source>
</evidence>
<evidence type="ECO:0000256" key="1">
    <source>
        <dbReference type="ARBA" id="ARBA00004239"/>
    </source>
</evidence>
<evidence type="ECO:0000256" key="4">
    <source>
        <dbReference type="ARBA" id="ARBA00022801"/>
    </source>
</evidence>
<evidence type="ECO:0000256" key="8">
    <source>
        <dbReference type="ARBA" id="ARBA00024195"/>
    </source>
</evidence>
<keyword evidence="5 11" id="KW-0720">Serine protease</keyword>
<keyword evidence="7" id="KW-1199">Hemostasis impairing toxin</keyword>
<keyword evidence="4 11" id="KW-0378">Hydrolase</keyword>
<dbReference type="GO" id="GO:0090729">
    <property type="term" value="F:toxin activity"/>
    <property type="evidence" value="ECO:0007669"/>
    <property type="project" value="UniProtKB-KW"/>
</dbReference>
<dbReference type="AlphaFoldDB" id="A0A2W1BIE0"/>
<dbReference type="PRINTS" id="PR00722">
    <property type="entry name" value="CHYMOTRYPSIN"/>
</dbReference>
<keyword evidence="10" id="KW-1205">Fibrinolytic toxin</keyword>
<comment type="similarity">
    <text evidence="8">Belongs to the peptidase S1 family. CLIP subfamily.</text>
</comment>
<keyword evidence="6" id="KW-1015">Disulfide bond</keyword>
<evidence type="ECO:0000256" key="2">
    <source>
        <dbReference type="ARBA" id="ARBA00022656"/>
    </source>
</evidence>
<dbReference type="InterPro" id="IPR001254">
    <property type="entry name" value="Trypsin_dom"/>
</dbReference>
<comment type="subcellular location">
    <subcellularLocation>
        <location evidence="1">Secreted</location>
        <location evidence="1">Extracellular space</location>
    </subcellularLocation>
</comment>
<dbReference type="InterPro" id="IPR043504">
    <property type="entry name" value="Peptidase_S1_PA_chymotrypsin"/>
</dbReference>
<evidence type="ECO:0000256" key="6">
    <source>
        <dbReference type="ARBA" id="ARBA00023157"/>
    </source>
</evidence>
<dbReference type="PANTHER" id="PTHR24276">
    <property type="entry name" value="POLYSERASE-RELATED"/>
    <property type="match status" value="1"/>
</dbReference>
<dbReference type="PANTHER" id="PTHR24276:SF91">
    <property type="entry name" value="AT26814P-RELATED"/>
    <property type="match status" value="1"/>
</dbReference>
<dbReference type="Pfam" id="PF00089">
    <property type="entry name" value="Trypsin"/>
    <property type="match status" value="1"/>
</dbReference>
<evidence type="ECO:0000256" key="3">
    <source>
        <dbReference type="ARBA" id="ARBA00022670"/>
    </source>
</evidence>
<evidence type="ECO:0000256" key="12">
    <source>
        <dbReference type="SAM" id="SignalP"/>
    </source>
</evidence>
<evidence type="ECO:0000256" key="10">
    <source>
        <dbReference type="ARBA" id="ARBA00084094"/>
    </source>
</evidence>
<dbReference type="GO" id="GO:0006508">
    <property type="term" value="P:proteolysis"/>
    <property type="evidence" value="ECO:0007669"/>
    <property type="project" value="UniProtKB-KW"/>
</dbReference>